<evidence type="ECO:0000256" key="4">
    <source>
        <dbReference type="ARBA" id="ARBA00022989"/>
    </source>
</evidence>
<feature type="transmembrane region" description="Helical" evidence="7">
    <location>
        <begin position="378"/>
        <end position="396"/>
    </location>
</feature>
<feature type="transmembrane region" description="Helical" evidence="7">
    <location>
        <begin position="173"/>
        <end position="192"/>
    </location>
</feature>
<evidence type="ECO:0000256" key="2">
    <source>
        <dbReference type="ARBA" id="ARBA00022448"/>
    </source>
</evidence>
<dbReference type="PANTHER" id="PTHR23501:SF177">
    <property type="entry name" value="MAJOR FACILITATOR SUPERFAMILY (MFS) PROFILE DOMAIN-CONTAINING PROTEIN-RELATED"/>
    <property type="match status" value="1"/>
</dbReference>
<gene>
    <name evidence="9" type="ORF">DM02DRAFT_725009</name>
</gene>
<evidence type="ECO:0000256" key="3">
    <source>
        <dbReference type="ARBA" id="ARBA00022692"/>
    </source>
</evidence>
<feature type="transmembrane region" description="Helical" evidence="7">
    <location>
        <begin position="311"/>
        <end position="331"/>
    </location>
</feature>
<keyword evidence="2" id="KW-0813">Transport</keyword>
<keyword evidence="5 7" id="KW-0472">Membrane</keyword>
<evidence type="ECO:0000256" key="5">
    <source>
        <dbReference type="ARBA" id="ARBA00023136"/>
    </source>
</evidence>
<dbReference type="Proteomes" id="UP000244855">
    <property type="component" value="Unassembled WGS sequence"/>
</dbReference>
<dbReference type="Pfam" id="PF07690">
    <property type="entry name" value="MFS_1"/>
    <property type="match status" value="1"/>
</dbReference>
<evidence type="ECO:0000313" key="9">
    <source>
        <dbReference type="EMBL" id="PVI05603.1"/>
    </source>
</evidence>
<feature type="transmembrane region" description="Helical" evidence="7">
    <location>
        <begin position="48"/>
        <end position="74"/>
    </location>
</feature>
<dbReference type="CDD" id="cd17502">
    <property type="entry name" value="MFS_Azr1_MDR_like"/>
    <property type="match status" value="1"/>
</dbReference>
<accession>A0A2V1E4V1</accession>
<name>A0A2V1E4V1_9PLEO</name>
<comment type="subcellular location">
    <subcellularLocation>
        <location evidence="1">Membrane</location>
        <topology evidence="1">Multi-pass membrane protein</topology>
    </subcellularLocation>
</comment>
<sequence length="549" mass="58473">MSSIELQERRSVPNDAENRQSTDSNSAKDPSTISPPPPAQTYPGRARLIILTIGIITSIFLAALDSTIVTTAIPAITSDFGTISNIAWYGAGYGCTQTAFQSAWGKAYKYFPLKTAFLLSVAIFEAGNVICAVATNSEVLVLGRVVAGLGGGGVMTGAFTMVALSVQEKYRAAYMGVSGVTFSTASVVGPLMGGALTDGPGWRWCFWISLPFGALAAVIIGFAFRSPVQPEDGTIKERILHLDLLGGTLIAGFLCCFVYAMHWGGTHPWASPSVIGTLFGFCALFIVFVANEWWMGDKAMVQGRFLKNKDILSNLTFVFFLAGLFFPLLYTLPVQFQSVNGASASQSGIRLIPLVLGVSIFTLVANGVLTYWRHYRPFLVSGSILGTAGAICIYSMDGQPSTATWVGFELLTALGVGLALQVPMLSNQSRVGVNDIAAITALTLFAENCGTTLFVASGEAAFTKSLIESLAKNIPSLDPEAVLNTGATQLRHVFAGLELEGVLQSYLDGSKVSHILPVVCGAVAFLISGSNASKEFTRWVLRRWRKGAE</sequence>
<dbReference type="SUPFAM" id="SSF103473">
    <property type="entry name" value="MFS general substrate transporter"/>
    <property type="match status" value="1"/>
</dbReference>
<organism evidence="9 10">
    <name type="scientific">Periconia macrospinosa</name>
    <dbReference type="NCBI Taxonomy" id="97972"/>
    <lineage>
        <taxon>Eukaryota</taxon>
        <taxon>Fungi</taxon>
        <taxon>Dikarya</taxon>
        <taxon>Ascomycota</taxon>
        <taxon>Pezizomycotina</taxon>
        <taxon>Dothideomycetes</taxon>
        <taxon>Pleosporomycetidae</taxon>
        <taxon>Pleosporales</taxon>
        <taxon>Massarineae</taxon>
        <taxon>Periconiaceae</taxon>
        <taxon>Periconia</taxon>
    </lineage>
</organism>
<dbReference type="PROSITE" id="PS50850">
    <property type="entry name" value="MFS"/>
    <property type="match status" value="1"/>
</dbReference>
<evidence type="ECO:0000259" key="8">
    <source>
        <dbReference type="PROSITE" id="PS50850"/>
    </source>
</evidence>
<feature type="transmembrane region" description="Helical" evidence="7">
    <location>
        <begin position="402"/>
        <end position="420"/>
    </location>
</feature>
<dbReference type="AlphaFoldDB" id="A0A2V1E4V1"/>
<evidence type="ECO:0000256" key="1">
    <source>
        <dbReference type="ARBA" id="ARBA00004141"/>
    </source>
</evidence>
<evidence type="ECO:0000256" key="6">
    <source>
        <dbReference type="SAM" id="MobiDB-lite"/>
    </source>
</evidence>
<feature type="transmembrane region" description="Helical" evidence="7">
    <location>
        <begin position="204"/>
        <end position="224"/>
    </location>
</feature>
<feature type="transmembrane region" description="Helical" evidence="7">
    <location>
        <begin position="351"/>
        <end position="371"/>
    </location>
</feature>
<feature type="region of interest" description="Disordered" evidence="6">
    <location>
        <begin position="1"/>
        <end position="40"/>
    </location>
</feature>
<feature type="compositionally biased region" description="Polar residues" evidence="6">
    <location>
        <begin position="21"/>
        <end position="32"/>
    </location>
</feature>
<dbReference type="GO" id="GO:0022857">
    <property type="term" value="F:transmembrane transporter activity"/>
    <property type="evidence" value="ECO:0007669"/>
    <property type="project" value="InterPro"/>
</dbReference>
<keyword evidence="3 7" id="KW-0812">Transmembrane</keyword>
<feature type="transmembrane region" description="Helical" evidence="7">
    <location>
        <begin position="86"/>
        <end position="104"/>
    </location>
</feature>
<dbReference type="GO" id="GO:0005886">
    <property type="term" value="C:plasma membrane"/>
    <property type="evidence" value="ECO:0007669"/>
    <property type="project" value="TreeGrafter"/>
</dbReference>
<keyword evidence="4 7" id="KW-1133">Transmembrane helix</keyword>
<feature type="transmembrane region" description="Helical" evidence="7">
    <location>
        <begin position="244"/>
        <end position="263"/>
    </location>
</feature>
<feature type="transmembrane region" description="Helical" evidence="7">
    <location>
        <begin position="141"/>
        <end position="166"/>
    </location>
</feature>
<dbReference type="PANTHER" id="PTHR23501">
    <property type="entry name" value="MAJOR FACILITATOR SUPERFAMILY"/>
    <property type="match status" value="1"/>
</dbReference>
<dbReference type="Gene3D" id="1.20.1250.20">
    <property type="entry name" value="MFS general substrate transporter like domains"/>
    <property type="match status" value="1"/>
</dbReference>
<dbReference type="InterPro" id="IPR036259">
    <property type="entry name" value="MFS_trans_sf"/>
</dbReference>
<feature type="transmembrane region" description="Helical" evidence="7">
    <location>
        <begin position="269"/>
        <end position="290"/>
    </location>
</feature>
<dbReference type="InterPro" id="IPR020846">
    <property type="entry name" value="MFS_dom"/>
</dbReference>
<proteinExistence type="predicted"/>
<dbReference type="OrthoDB" id="10021397at2759"/>
<feature type="domain" description="Major facilitator superfamily (MFS) profile" evidence="8">
    <location>
        <begin position="51"/>
        <end position="549"/>
    </location>
</feature>
<evidence type="ECO:0000313" key="10">
    <source>
        <dbReference type="Proteomes" id="UP000244855"/>
    </source>
</evidence>
<evidence type="ECO:0000256" key="7">
    <source>
        <dbReference type="SAM" id="Phobius"/>
    </source>
</evidence>
<protein>
    <submittedName>
        <fullName evidence="9">MFS gliotoxin efflux transporter glia</fullName>
    </submittedName>
</protein>
<feature type="transmembrane region" description="Helical" evidence="7">
    <location>
        <begin position="116"/>
        <end position="135"/>
    </location>
</feature>
<reference evidence="9 10" key="1">
    <citation type="journal article" date="2018" name="Sci. Rep.">
        <title>Comparative genomics provides insights into the lifestyle and reveals functional heterogeneity of dark septate endophytic fungi.</title>
        <authorList>
            <person name="Knapp D.G."/>
            <person name="Nemeth J.B."/>
            <person name="Barry K."/>
            <person name="Hainaut M."/>
            <person name="Henrissat B."/>
            <person name="Johnson J."/>
            <person name="Kuo A."/>
            <person name="Lim J.H.P."/>
            <person name="Lipzen A."/>
            <person name="Nolan M."/>
            <person name="Ohm R.A."/>
            <person name="Tamas L."/>
            <person name="Grigoriev I.V."/>
            <person name="Spatafora J.W."/>
            <person name="Nagy L.G."/>
            <person name="Kovacs G.M."/>
        </authorList>
    </citation>
    <scope>NUCLEOTIDE SEQUENCE [LARGE SCALE GENOMIC DNA]</scope>
    <source>
        <strain evidence="9 10">DSE2036</strain>
    </source>
</reference>
<dbReference type="InterPro" id="IPR011701">
    <property type="entry name" value="MFS"/>
</dbReference>
<feature type="compositionally biased region" description="Basic and acidic residues" evidence="6">
    <location>
        <begin position="1"/>
        <end position="20"/>
    </location>
</feature>
<keyword evidence="10" id="KW-1185">Reference proteome</keyword>
<dbReference type="Gene3D" id="1.20.1720.10">
    <property type="entry name" value="Multidrug resistance protein D"/>
    <property type="match status" value="1"/>
</dbReference>
<dbReference type="EMBL" id="KZ805313">
    <property type="protein sequence ID" value="PVI05603.1"/>
    <property type="molecule type" value="Genomic_DNA"/>
</dbReference>